<sequence>MEALIVPGAKMPTFAIRKDFQERYCVDRRHIYDYFHSRGLRVAKEDKHTNLK</sequence>
<accession>A0A9P5X4D1</accession>
<keyword evidence="2" id="KW-1185">Reference proteome</keyword>
<comment type="caution">
    <text evidence="1">The sequence shown here is derived from an EMBL/GenBank/DDBJ whole genome shotgun (WGS) entry which is preliminary data.</text>
</comment>
<evidence type="ECO:0000313" key="1">
    <source>
        <dbReference type="EMBL" id="KAF9444603.1"/>
    </source>
</evidence>
<dbReference type="OrthoDB" id="3038119at2759"/>
<proteinExistence type="predicted"/>
<protein>
    <submittedName>
        <fullName evidence="1">Uncharacterized protein</fullName>
    </submittedName>
</protein>
<gene>
    <name evidence="1" type="ORF">P691DRAFT_711627</name>
</gene>
<organism evidence="1 2">
    <name type="scientific">Macrolepiota fuliginosa MF-IS2</name>
    <dbReference type="NCBI Taxonomy" id="1400762"/>
    <lineage>
        <taxon>Eukaryota</taxon>
        <taxon>Fungi</taxon>
        <taxon>Dikarya</taxon>
        <taxon>Basidiomycota</taxon>
        <taxon>Agaricomycotina</taxon>
        <taxon>Agaricomycetes</taxon>
        <taxon>Agaricomycetidae</taxon>
        <taxon>Agaricales</taxon>
        <taxon>Agaricineae</taxon>
        <taxon>Agaricaceae</taxon>
        <taxon>Macrolepiota</taxon>
    </lineage>
</organism>
<name>A0A9P5X4D1_9AGAR</name>
<dbReference type="EMBL" id="MU151362">
    <property type="protein sequence ID" value="KAF9444603.1"/>
    <property type="molecule type" value="Genomic_DNA"/>
</dbReference>
<dbReference type="AlphaFoldDB" id="A0A9P5X4D1"/>
<dbReference type="Proteomes" id="UP000807342">
    <property type="component" value="Unassembled WGS sequence"/>
</dbReference>
<reference evidence="1" key="1">
    <citation type="submission" date="2020-11" db="EMBL/GenBank/DDBJ databases">
        <authorList>
            <consortium name="DOE Joint Genome Institute"/>
            <person name="Ahrendt S."/>
            <person name="Riley R."/>
            <person name="Andreopoulos W."/>
            <person name="Labutti K."/>
            <person name="Pangilinan J."/>
            <person name="Ruiz-Duenas F.J."/>
            <person name="Barrasa J.M."/>
            <person name="Sanchez-Garcia M."/>
            <person name="Camarero S."/>
            <person name="Miyauchi S."/>
            <person name="Serrano A."/>
            <person name="Linde D."/>
            <person name="Babiker R."/>
            <person name="Drula E."/>
            <person name="Ayuso-Fernandez I."/>
            <person name="Pacheco R."/>
            <person name="Padilla G."/>
            <person name="Ferreira P."/>
            <person name="Barriuso J."/>
            <person name="Kellner H."/>
            <person name="Castanera R."/>
            <person name="Alfaro M."/>
            <person name="Ramirez L."/>
            <person name="Pisabarro A.G."/>
            <person name="Kuo A."/>
            <person name="Tritt A."/>
            <person name="Lipzen A."/>
            <person name="He G."/>
            <person name="Yan M."/>
            <person name="Ng V."/>
            <person name="Cullen D."/>
            <person name="Martin F."/>
            <person name="Rosso M.-N."/>
            <person name="Henrissat B."/>
            <person name="Hibbett D."/>
            <person name="Martinez A.T."/>
            <person name="Grigoriev I.V."/>
        </authorList>
    </citation>
    <scope>NUCLEOTIDE SEQUENCE</scope>
    <source>
        <strain evidence="1">MF-IS2</strain>
    </source>
</reference>
<evidence type="ECO:0000313" key="2">
    <source>
        <dbReference type="Proteomes" id="UP000807342"/>
    </source>
</evidence>
<feature type="non-terminal residue" evidence="1">
    <location>
        <position position="52"/>
    </location>
</feature>